<proteinExistence type="predicted"/>
<name>A0A087T0B4_STEMI</name>
<sequence length="353" mass="41329">MAASVTARVHIMFKALLIQLFDLYRKLHPWCEKLKRGDWKWPEILELPDDLEAWLKPEESAALKPISIPKEKVDFLTTFFKKIKSKENDSSTTSPIDLENEKPDEDCVIIEDGNSTQVEAFDIGEIITREDVRTVELNEAQDILLHKICSARVFKDLKKLWDNIDIESQNSLPKKLTAKRTQFIENLFSELQQNVDQTKFLQLAKKRKSFKIISLIQLAGFKFAKRLGLVKSEEQYLTFHVEKLKLNSPLKLVKPIKRFNELPSSVINEIKPVKKLSKLQSPPVSNAKSTKALNKLHRMALKRCETIKTVNQLRELYEEIYRELKQMKHLKKRRKLKKIYESRINDIEHIKQN</sequence>
<keyword evidence="2" id="KW-1185">Reference proteome</keyword>
<reference evidence="1 2" key="1">
    <citation type="submission" date="2013-11" db="EMBL/GenBank/DDBJ databases">
        <title>Genome sequencing of Stegodyphus mimosarum.</title>
        <authorList>
            <person name="Bechsgaard J."/>
        </authorList>
    </citation>
    <scope>NUCLEOTIDE SEQUENCE [LARGE SCALE GENOMIC DNA]</scope>
</reference>
<evidence type="ECO:0000313" key="1">
    <source>
        <dbReference type="EMBL" id="KFM58553.1"/>
    </source>
</evidence>
<gene>
    <name evidence="1" type="ORF">X975_00472</name>
</gene>
<evidence type="ECO:0000313" key="2">
    <source>
        <dbReference type="Proteomes" id="UP000054359"/>
    </source>
</evidence>
<protein>
    <submittedName>
        <fullName evidence="1">Uncharacterized protein</fullName>
    </submittedName>
</protein>
<accession>A0A087T0B4</accession>
<feature type="non-terminal residue" evidence="1">
    <location>
        <position position="353"/>
    </location>
</feature>
<dbReference type="AlphaFoldDB" id="A0A087T0B4"/>
<dbReference type="EMBL" id="KK112784">
    <property type="protein sequence ID" value="KFM58553.1"/>
    <property type="molecule type" value="Genomic_DNA"/>
</dbReference>
<organism evidence="1 2">
    <name type="scientific">Stegodyphus mimosarum</name>
    <name type="common">African social velvet spider</name>
    <dbReference type="NCBI Taxonomy" id="407821"/>
    <lineage>
        <taxon>Eukaryota</taxon>
        <taxon>Metazoa</taxon>
        <taxon>Ecdysozoa</taxon>
        <taxon>Arthropoda</taxon>
        <taxon>Chelicerata</taxon>
        <taxon>Arachnida</taxon>
        <taxon>Araneae</taxon>
        <taxon>Araneomorphae</taxon>
        <taxon>Entelegynae</taxon>
        <taxon>Eresoidea</taxon>
        <taxon>Eresidae</taxon>
        <taxon>Stegodyphus</taxon>
    </lineage>
</organism>
<dbReference type="Proteomes" id="UP000054359">
    <property type="component" value="Unassembled WGS sequence"/>
</dbReference>